<dbReference type="EMBL" id="ANAH02000027">
    <property type="protein sequence ID" value="EPX58040.1"/>
    <property type="molecule type" value="Genomic_DNA"/>
</dbReference>
<keyword evidence="3" id="KW-1185">Reference proteome</keyword>
<evidence type="ECO:0000256" key="1">
    <source>
        <dbReference type="SAM" id="SignalP"/>
    </source>
</evidence>
<sequence>MKTSKPNVLLSGCAWSTRGVLFFFGSLLAAASGATLASSAPAWGSGNGRSFAPGALARRRGLPTDEAVERLDLVLVLLGPPRDLPPGSSSHWACSACPGSVDRWVMRPAAPVRQPARTQLG</sequence>
<organism evidence="2 3">
    <name type="scientific">Cystobacter fuscus (strain ATCC 25194 / DSM 2262 / NBRC 100088 / M29)</name>
    <dbReference type="NCBI Taxonomy" id="1242864"/>
    <lineage>
        <taxon>Bacteria</taxon>
        <taxon>Pseudomonadati</taxon>
        <taxon>Myxococcota</taxon>
        <taxon>Myxococcia</taxon>
        <taxon>Myxococcales</taxon>
        <taxon>Cystobacterineae</taxon>
        <taxon>Archangiaceae</taxon>
        <taxon>Cystobacter</taxon>
    </lineage>
</organism>
<keyword evidence="1" id="KW-0732">Signal</keyword>
<evidence type="ECO:0000313" key="2">
    <source>
        <dbReference type="EMBL" id="EPX58040.1"/>
    </source>
</evidence>
<reference evidence="2" key="1">
    <citation type="submission" date="2013-05" db="EMBL/GenBank/DDBJ databases">
        <title>Genome assembly of Cystobacter fuscus DSM 2262.</title>
        <authorList>
            <person name="Sharma G."/>
            <person name="Khatri I."/>
            <person name="Kaur C."/>
            <person name="Mayilraj S."/>
            <person name="Subramanian S."/>
        </authorList>
    </citation>
    <scope>NUCLEOTIDE SEQUENCE [LARGE SCALE GENOMIC DNA]</scope>
    <source>
        <strain evidence="2">DSM 2262</strain>
    </source>
</reference>
<accession>S9P0R9</accession>
<dbReference type="AlphaFoldDB" id="S9P0R9"/>
<dbReference type="Proteomes" id="UP000011682">
    <property type="component" value="Unassembled WGS sequence"/>
</dbReference>
<comment type="caution">
    <text evidence="2">The sequence shown here is derived from an EMBL/GenBank/DDBJ whole genome shotgun (WGS) entry which is preliminary data.</text>
</comment>
<feature type="chain" id="PRO_5004567318" evidence="1">
    <location>
        <begin position="30"/>
        <end position="121"/>
    </location>
</feature>
<evidence type="ECO:0000313" key="3">
    <source>
        <dbReference type="Proteomes" id="UP000011682"/>
    </source>
</evidence>
<feature type="signal peptide" evidence="1">
    <location>
        <begin position="1"/>
        <end position="29"/>
    </location>
</feature>
<gene>
    <name evidence="2" type="ORF">D187_004329</name>
</gene>
<name>S9P0R9_CYSF2</name>
<proteinExistence type="predicted"/>
<protein>
    <submittedName>
        <fullName evidence="2">Uncharacterized protein</fullName>
    </submittedName>
</protein>